<dbReference type="AlphaFoldDB" id="A0A397UN36"/>
<accession>A0A397UN36</accession>
<gene>
    <name evidence="1" type="ORF">C2G38_2205542</name>
</gene>
<proteinExistence type="predicted"/>
<sequence length="106" mass="12363">MRKEVHKCFKQCKFLKELGFLKNFEDQESTSIWVLFNYICYGSEKINELTKDALQEPILISLNISESNLGFNDNFITVFQGIGRESISRCILQELYAADFFFKSSI</sequence>
<dbReference type="Proteomes" id="UP000266673">
    <property type="component" value="Unassembled WGS sequence"/>
</dbReference>
<reference evidence="1 2" key="1">
    <citation type="submission" date="2018-06" db="EMBL/GenBank/DDBJ databases">
        <title>Comparative genomics reveals the genomic features of Rhizophagus irregularis, R. cerebriforme, R. diaphanum and Gigaspora rosea, and their symbiotic lifestyle signature.</title>
        <authorList>
            <person name="Morin E."/>
            <person name="San Clemente H."/>
            <person name="Chen E.C.H."/>
            <person name="De La Providencia I."/>
            <person name="Hainaut M."/>
            <person name="Kuo A."/>
            <person name="Kohler A."/>
            <person name="Murat C."/>
            <person name="Tang N."/>
            <person name="Roy S."/>
            <person name="Loubradou J."/>
            <person name="Henrissat B."/>
            <person name="Grigoriev I.V."/>
            <person name="Corradi N."/>
            <person name="Roux C."/>
            <person name="Martin F.M."/>
        </authorList>
    </citation>
    <scope>NUCLEOTIDE SEQUENCE [LARGE SCALE GENOMIC DNA]</scope>
    <source>
        <strain evidence="1 2">DAOM 194757</strain>
    </source>
</reference>
<name>A0A397UN36_9GLOM</name>
<protein>
    <submittedName>
        <fullName evidence="1">Uncharacterized protein</fullName>
    </submittedName>
</protein>
<comment type="caution">
    <text evidence="1">The sequence shown here is derived from an EMBL/GenBank/DDBJ whole genome shotgun (WGS) entry which is preliminary data.</text>
</comment>
<dbReference type="EMBL" id="QKWP01001224">
    <property type="protein sequence ID" value="RIB10658.1"/>
    <property type="molecule type" value="Genomic_DNA"/>
</dbReference>
<keyword evidence="2" id="KW-1185">Reference proteome</keyword>
<evidence type="ECO:0000313" key="1">
    <source>
        <dbReference type="EMBL" id="RIB10658.1"/>
    </source>
</evidence>
<organism evidence="1 2">
    <name type="scientific">Gigaspora rosea</name>
    <dbReference type="NCBI Taxonomy" id="44941"/>
    <lineage>
        <taxon>Eukaryota</taxon>
        <taxon>Fungi</taxon>
        <taxon>Fungi incertae sedis</taxon>
        <taxon>Mucoromycota</taxon>
        <taxon>Glomeromycotina</taxon>
        <taxon>Glomeromycetes</taxon>
        <taxon>Diversisporales</taxon>
        <taxon>Gigasporaceae</taxon>
        <taxon>Gigaspora</taxon>
    </lineage>
</organism>
<evidence type="ECO:0000313" key="2">
    <source>
        <dbReference type="Proteomes" id="UP000266673"/>
    </source>
</evidence>